<dbReference type="InterPro" id="IPR050273">
    <property type="entry name" value="GppA/Ppx_hydrolase"/>
</dbReference>
<dbReference type="Gene3D" id="3.30.420.150">
    <property type="entry name" value="Exopolyphosphatase. Domain 2"/>
    <property type="match status" value="1"/>
</dbReference>
<protein>
    <submittedName>
        <fullName evidence="3">Exopolyphosphatase/guanosine-5'-triphosphate, 3'-diphosphate pyrophosphatase</fullName>
        <ecNumber evidence="3">3.6.1.11</ecNumber>
        <ecNumber evidence="3">3.6.1.40</ecNumber>
    </submittedName>
</protein>
<dbReference type="EC" id="3.6.1.11" evidence="3"/>
<dbReference type="GO" id="GO:0008894">
    <property type="term" value="F:guanosine-5'-triphosphate,3'-diphosphate diphosphatase activity"/>
    <property type="evidence" value="ECO:0007669"/>
    <property type="project" value="UniProtKB-EC"/>
</dbReference>
<dbReference type="PANTHER" id="PTHR30005:SF0">
    <property type="entry name" value="RETROGRADE REGULATION PROTEIN 2"/>
    <property type="match status" value="1"/>
</dbReference>
<evidence type="ECO:0000313" key="4">
    <source>
        <dbReference type="Proteomes" id="UP001236559"/>
    </source>
</evidence>
<evidence type="ECO:0000313" key="3">
    <source>
        <dbReference type="EMBL" id="MDQ0275638.1"/>
    </source>
</evidence>
<gene>
    <name evidence="3" type="ORF">J2S72_001668</name>
</gene>
<dbReference type="CDD" id="cd24052">
    <property type="entry name" value="ASKHA_NBD_HpPPX-GppA-like"/>
    <property type="match status" value="1"/>
</dbReference>
<dbReference type="PANTHER" id="PTHR30005">
    <property type="entry name" value="EXOPOLYPHOSPHATASE"/>
    <property type="match status" value="1"/>
</dbReference>
<keyword evidence="4" id="KW-1185">Reference proteome</keyword>
<dbReference type="InterPro" id="IPR003695">
    <property type="entry name" value="Ppx_GppA_N"/>
</dbReference>
<dbReference type="Gene3D" id="3.30.420.40">
    <property type="match status" value="1"/>
</dbReference>
<sequence length="297" mass="33650">MKYALVDIGSNTIRLTIYDLNKDDEPVNIMNKKVVAGLASYMIHGEMTRKGIDKLVKTLNSFNRILKHFKADTVYVFATASLRNVSNRENILKEVKEKTNIEIDLISGEDEAYLGYLGAMDLFNLEKGVTIDIGGGSTEITVYDGGKIKSEKSLDEGSLSLYSKFVKDILPKKTEAQLIKYHINKKLDKVEREKNCKSMVGVGGTIRACRNLISELYPETYIENVVSKKDLKKIKKKILEKNPEIIDLILKICPSRVHTLTPGLIALIEIMKKFKVNRIFVSDNGVREGYLKWKLKK</sequence>
<evidence type="ECO:0000256" key="1">
    <source>
        <dbReference type="ARBA" id="ARBA00007125"/>
    </source>
</evidence>
<dbReference type="EC" id="3.6.1.40" evidence="3"/>
<name>A0ABU0AWI7_9FIRM</name>
<comment type="caution">
    <text evidence="3">The sequence shown here is derived from an EMBL/GenBank/DDBJ whole genome shotgun (WGS) entry which is preliminary data.</text>
</comment>
<dbReference type="Pfam" id="PF02541">
    <property type="entry name" value="Ppx-GppA"/>
    <property type="match status" value="1"/>
</dbReference>
<evidence type="ECO:0000259" key="2">
    <source>
        <dbReference type="Pfam" id="PF02541"/>
    </source>
</evidence>
<dbReference type="EMBL" id="JAUSTN010000010">
    <property type="protein sequence ID" value="MDQ0275638.1"/>
    <property type="molecule type" value="Genomic_DNA"/>
</dbReference>
<dbReference type="GO" id="GO:0004309">
    <property type="term" value="F:exopolyphosphatase activity"/>
    <property type="evidence" value="ECO:0007669"/>
    <property type="project" value="UniProtKB-EC"/>
</dbReference>
<keyword evidence="3" id="KW-0378">Hydrolase</keyword>
<dbReference type="RefSeq" id="WP_023054895.1">
    <property type="nucleotide sequence ID" value="NZ_JAUSTN010000010.1"/>
</dbReference>
<dbReference type="InterPro" id="IPR043129">
    <property type="entry name" value="ATPase_NBD"/>
</dbReference>
<dbReference type="Proteomes" id="UP001236559">
    <property type="component" value="Unassembled WGS sequence"/>
</dbReference>
<feature type="domain" description="Ppx/GppA phosphatase N-terminal" evidence="2">
    <location>
        <begin position="41"/>
        <end position="294"/>
    </location>
</feature>
<dbReference type="SUPFAM" id="SSF53067">
    <property type="entry name" value="Actin-like ATPase domain"/>
    <property type="match status" value="2"/>
</dbReference>
<organism evidence="3 4">
    <name type="scientific">Peptoniphilus koenoeneniae</name>
    <dbReference type="NCBI Taxonomy" id="507751"/>
    <lineage>
        <taxon>Bacteria</taxon>
        <taxon>Bacillati</taxon>
        <taxon>Bacillota</taxon>
        <taxon>Tissierellia</taxon>
        <taxon>Tissierellales</taxon>
        <taxon>Peptoniphilaceae</taxon>
        <taxon>Peptoniphilus</taxon>
    </lineage>
</organism>
<accession>A0ABU0AWI7</accession>
<comment type="similarity">
    <text evidence="1">Belongs to the GppA/Ppx family.</text>
</comment>
<proteinExistence type="inferred from homology"/>
<reference evidence="3 4" key="1">
    <citation type="submission" date="2023-07" db="EMBL/GenBank/DDBJ databases">
        <title>Genomic Encyclopedia of Type Strains, Phase IV (KMG-IV): sequencing the most valuable type-strain genomes for metagenomic binning, comparative biology and taxonomic classification.</title>
        <authorList>
            <person name="Goeker M."/>
        </authorList>
    </citation>
    <scope>NUCLEOTIDE SEQUENCE [LARGE SCALE GENOMIC DNA]</scope>
    <source>
        <strain evidence="3 4">DSM 22616</strain>
    </source>
</reference>